<evidence type="ECO:0000256" key="3">
    <source>
        <dbReference type="RuleBase" id="RU004019"/>
    </source>
</evidence>
<reference evidence="6" key="1">
    <citation type="submission" date="2024-06" db="UniProtKB">
        <authorList>
            <consortium name="RefSeq"/>
        </authorList>
    </citation>
    <scope>NUCLEOTIDE SEQUENCE [LARGE SCALE GENOMIC DNA]</scope>
</reference>
<sequence length="456" mass="52737">MKMSSVATIVSSPDPRIVQSLLMEDSNIPGSSSCHVTYSTMKTEILTPEERQPCYESSSPCYTLLQPMQSNPSPVLVSVPPEDQVPRRFERSPPPLVYEDHRSYQNSPRIFEESALKVETHFDDISSIVTPQHGGFVPQPAPPGQQSDNFEESVLRALQEEIDHICHILEICPDPTKWTNQEVNKWIVWYGDQFGAPQGITDRFRMSGEELCRLTLDDFKLKSKDAGPNFHAQLDVWKNACKLTARREQHAQHAPAPPTTNNYYNSYRHNSVSSPTMSECSEVSGTLMRRDDYIFHQSSSTEYSTPPPIMQQPVGFHPEFPSQNEAIPSYSDYYSYTDYGYYEGNPDQPFTQTDDLPGYPVECQQKQTIHLWRFLKELLLQPERYDRYIRWVNRQEGIFKIEDSPKVAKLWGKRKNRPAMNYDKLSRSIRQYYRKGIIKKTTNSKRLVYQFCPAYL</sequence>
<dbReference type="RefSeq" id="XP_022293571.1">
    <property type="nucleotide sequence ID" value="XM_022437863.1"/>
</dbReference>
<reference evidence="7" key="2">
    <citation type="submission" date="2025-08" db="UniProtKB">
        <authorList>
            <consortium name="RefSeq"/>
        </authorList>
    </citation>
    <scope>IDENTIFICATION</scope>
    <source>
        <tissue evidence="7">Whole sample</tissue>
    </source>
</reference>
<dbReference type="InterPro" id="IPR046328">
    <property type="entry name" value="ETS_fam"/>
</dbReference>
<comment type="subcellular location">
    <subcellularLocation>
        <location evidence="3">Nucleus</location>
    </subcellularLocation>
</comment>
<dbReference type="KEGG" id="cvn:111104106"/>
<dbReference type="PANTHER" id="PTHR11849">
    <property type="entry name" value="ETS"/>
    <property type="match status" value="1"/>
</dbReference>
<dbReference type="Gene3D" id="1.10.10.10">
    <property type="entry name" value="Winged helix-like DNA-binding domain superfamily/Winged helix DNA-binding domain"/>
    <property type="match status" value="1"/>
</dbReference>
<evidence type="ECO:0000256" key="2">
    <source>
        <dbReference type="ARBA" id="ARBA00023125"/>
    </source>
</evidence>
<keyword evidence="3" id="KW-0539">Nucleus</keyword>
<dbReference type="AlphaFoldDB" id="A0A8B8AR80"/>
<feature type="domain" description="ETS" evidence="4">
    <location>
        <begin position="369"/>
        <end position="452"/>
    </location>
</feature>
<dbReference type="InterPro" id="IPR003118">
    <property type="entry name" value="Pointed_dom"/>
</dbReference>
<keyword evidence="2 3" id="KW-0238">DNA-binding</keyword>
<dbReference type="SUPFAM" id="SSF47769">
    <property type="entry name" value="SAM/Pointed domain"/>
    <property type="match status" value="1"/>
</dbReference>
<dbReference type="PROSITE" id="PS51433">
    <property type="entry name" value="PNT"/>
    <property type="match status" value="1"/>
</dbReference>
<dbReference type="PANTHER" id="PTHR11849:SF182">
    <property type="entry name" value="SAM POINTED DOMAIN-CONTAINING ETS TRANSCRIPTION FACTOR"/>
    <property type="match status" value="1"/>
</dbReference>
<dbReference type="SMART" id="SM00413">
    <property type="entry name" value="ETS"/>
    <property type="match status" value="1"/>
</dbReference>
<dbReference type="GO" id="GO:0030154">
    <property type="term" value="P:cell differentiation"/>
    <property type="evidence" value="ECO:0007669"/>
    <property type="project" value="TreeGrafter"/>
</dbReference>
<evidence type="ECO:0000313" key="7">
    <source>
        <dbReference type="RefSeq" id="XP_022293571.1"/>
    </source>
</evidence>
<feature type="domain" description="PNT" evidence="5">
    <location>
        <begin position="157"/>
        <end position="241"/>
    </location>
</feature>
<comment type="similarity">
    <text evidence="1 3">Belongs to the ETS family.</text>
</comment>
<dbReference type="InterPro" id="IPR013761">
    <property type="entry name" value="SAM/pointed_sf"/>
</dbReference>
<evidence type="ECO:0000259" key="4">
    <source>
        <dbReference type="PROSITE" id="PS50061"/>
    </source>
</evidence>
<dbReference type="GO" id="GO:0000981">
    <property type="term" value="F:DNA-binding transcription factor activity, RNA polymerase II-specific"/>
    <property type="evidence" value="ECO:0007669"/>
    <property type="project" value="TreeGrafter"/>
</dbReference>
<name>A0A8B8AR80_CRAVI</name>
<dbReference type="InterPro" id="IPR000418">
    <property type="entry name" value="Ets_dom"/>
</dbReference>
<gene>
    <name evidence="7" type="primary">LOC111104106</name>
</gene>
<dbReference type="Pfam" id="PF02198">
    <property type="entry name" value="SAM_PNT"/>
    <property type="match status" value="1"/>
</dbReference>
<dbReference type="OrthoDB" id="5961210at2759"/>
<dbReference type="PROSITE" id="PS50061">
    <property type="entry name" value="ETS_DOMAIN_3"/>
    <property type="match status" value="1"/>
</dbReference>
<dbReference type="PROSITE" id="PS00346">
    <property type="entry name" value="ETS_DOMAIN_2"/>
    <property type="match status" value="1"/>
</dbReference>
<dbReference type="Pfam" id="PF00178">
    <property type="entry name" value="Ets"/>
    <property type="match status" value="1"/>
</dbReference>
<organism evidence="6 7">
    <name type="scientific">Crassostrea virginica</name>
    <name type="common">Eastern oyster</name>
    <dbReference type="NCBI Taxonomy" id="6565"/>
    <lineage>
        <taxon>Eukaryota</taxon>
        <taxon>Metazoa</taxon>
        <taxon>Spiralia</taxon>
        <taxon>Lophotrochozoa</taxon>
        <taxon>Mollusca</taxon>
        <taxon>Bivalvia</taxon>
        <taxon>Autobranchia</taxon>
        <taxon>Pteriomorphia</taxon>
        <taxon>Ostreida</taxon>
        <taxon>Ostreoidea</taxon>
        <taxon>Ostreidae</taxon>
        <taxon>Crassostrea</taxon>
    </lineage>
</organism>
<dbReference type="GeneID" id="111104106"/>
<evidence type="ECO:0000256" key="1">
    <source>
        <dbReference type="ARBA" id="ARBA00005562"/>
    </source>
</evidence>
<dbReference type="PRINTS" id="PR00454">
    <property type="entry name" value="ETSDOMAIN"/>
</dbReference>
<dbReference type="GO" id="GO:0043565">
    <property type="term" value="F:sequence-specific DNA binding"/>
    <property type="evidence" value="ECO:0007669"/>
    <property type="project" value="InterPro"/>
</dbReference>
<protein>
    <submittedName>
        <fullName evidence="7">LOW QUALITY PROTEIN: DNA-binding protein D-ETS-4-like</fullName>
    </submittedName>
</protein>
<accession>A0A8B8AR80</accession>
<dbReference type="Gene3D" id="1.10.150.50">
    <property type="entry name" value="Transcription Factor, Ets-1"/>
    <property type="match status" value="1"/>
</dbReference>
<dbReference type="SMART" id="SM00251">
    <property type="entry name" value="SAM_PNT"/>
    <property type="match status" value="1"/>
</dbReference>
<dbReference type="SUPFAM" id="SSF46785">
    <property type="entry name" value="Winged helix' DNA-binding domain"/>
    <property type="match status" value="1"/>
</dbReference>
<dbReference type="GO" id="GO:0005634">
    <property type="term" value="C:nucleus"/>
    <property type="evidence" value="ECO:0007669"/>
    <property type="project" value="UniProtKB-SubCell"/>
</dbReference>
<dbReference type="Proteomes" id="UP000694844">
    <property type="component" value="Chromosome 1"/>
</dbReference>
<evidence type="ECO:0000259" key="5">
    <source>
        <dbReference type="PROSITE" id="PS51433"/>
    </source>
</evidence>
<dbReference type="InterPro" id="IPR036390">
    <property type="entry name" value="WH_DNA-bd_sf"/>
</dbReference>
<keyword evidence="6" id="KW-1185">Reference proteome</keyword>
<proteinExistence type="inferred from homology"/>
<dbReference type="InterPro" id="IPR036388">
    <property type="entry name" value="WH-like_DNA-bd_sf"/>
</dbReference>
<evidence type="ECO:0000313" key="6">
    <source>
        <dbReference type="Proteomes" id="UP000694844"/>
    </source>
</evidence>